<proteinExistence type="predicted"/>
<dbReference type="RefSeq" id="WP_171564041.1">
    <property type="nucleotide sequence ID" value="NZ_OY569118.1"/>
</dbReference>
<dbReference type="Proteomes" id="UP001189619">
    <property type="component" value="Chromosome"/>
</dbReference>
<dbReference type="EMBL" id="OY569118">
    <property type="protein sequence ID" value="CAJ1000882.1"/>
    <property type="molecule type" value="Genomic_DNA"/>
</dbReference>
<protein>
    <submittedName>
        <fullName evidence="2">Lipoprotein</fullName>
    </submittedName>
</protein>
<sequence>MKKCILFLILLGIASGCSAVSSQGEHNHEQVSAPHSVDSQAEEVEKLVVQRGHDRFVFENPSRCMGILVNAKDLYRFAYRRDGEELGDEQKLPFLQEKLEEGTSQYDKVYIRIVQKPFIPESGVNEFPRKDIVIYLDPQNPNDAFVGVQNPHNLDEWKIYQVKDYGGWVKKEIDLHLALHTGL</sequence>
<evidence type="ECO:0000313" key="3">
    <source>
        <dbReference type="Proteomes" id="UP001189619"/>
    </source>
</evidence>
<reference evidence="2" key="1">
    <citation type="submission" date="2023-07" db="EMBL/GenBank/DDBJ databases">
        <authorList>
            <person name="Ivanov I."/>
            <person name="Teneva D."/>
            <person name="Stoikov I."/>
        </authorList>
    </citation>
    <scope>NUCLEOTIDE SEQUENCE</scope>
    <source>
        <strain evidence="2">4475</strain>
    </source>
</reference>
<feature type="chain" id="PRO_5041286957" evidence="1">
    <location>
        <begin position="20"/>
        <end position="183"/>
    </location>
</feature>
<feature type="signal peptide" evidence="1">
    <location>
        <begin position="1"/>
        <end position="19"/>
    </location>
</feature>
<organism evidence="2 3">
    <name type="scientific">Brevibacillus aydinogluensis</name>
    <dbReference type="NCBI Taxonomy" id="927786"/>
    <lineage>
        <taxon>Bacteria</taxon>
        <taxon>Bacillati</taxon>
        <taxon>Bacillota</taxon>
        <taxon>Bacilli</taxon>
        <taxon>Bacillales</taxon>
        <taxon>Paenibacillaceae</taxon>
        <taxon>Brevibacillus</taxon>
    </lineage>
</organism>
<dbReference type="PROSITE" id="PS51257">
    <property type="entry name" value="PROKAR_LIPOPROTEIN"/>
    <property type="match status" value="1"/>
</dbReference>
<accession>A0AA48M402</accession>
<gene>
    <name evidence="2" type="ORF">BSPP4475_00905</name>
</gene>
<keyword evidence="2" id="KW-0449">Lipoprotein</keyword>
<evidence type="ECO:0000256" key="1">
    <source>
        <dbReference type="SAM" id="SignalP"/>
    </source>
</evidence>
<dbReference type="KEGG" id="bayd:BSPP4475_00905"/>
<evidence type="ECO:0000313" key="2">
    <source>
        <dbReference type="EMBL" id="CAJ1000882.1"/>
    </source>
</evidence>
<name>A0AA48M402_9BACL</name>
<dbReference type="AlphaFoldDB" id="A0AA48M402"/>
<keyword evidence="1" id="KW-0732">Signal</keyword>
<keyword evidence="3" id="KW-1185">Reference proteome</keyword>